<dbReference type="PANTHER" id="PTHR44119:SF4">
    <property type="entry name" value="AEROBIC COBALTOCHELATASE SUBUNIT COBN"/>
    <property type="match status" value="1"/>
</dbReference>
<dbReference type="InterPro" id="IPR003672">
    <property type="entry name" value="CobN/Mg_chltase"/>
</dbReference>
<comment type="caution">
    <text evidence="3">The sequence shown here is derived from an EMBL/GenBank/DDBJ whole genome shotgun (WGS) entry which is preliminary data.</text>
</comment>
<evidence type="ECO:0000256" key="1">
    <source>
        <dbReference type="SAM" id="MobiDB-lite"/>
    </source>
</evidence>
<keyword evidence="4" id="KW-1185">Reference proteome</keyword>
<dbReference type="Proteomes" id="UP000241229">
    <property type="component" value="Unassembled WGS sequence"/>
</dbReference>
<gene>
    <name evidence="3" type="ORF">C7I84_22470</name>
</gene>
<dbReference type="OrthoDB" id="9757976at2"/>
<reference evidence="3 4" key="1">
    <citation type="submission" date="2018-03" db="EMBL/GenBank/DDBJ databases">
        <title>The draft genome of Mesorhizobium sp. 6GN-30.</title>
        <authorList>
            <person name="Liu L."/>
            <person name="Li L."/>
            <person name="Wang T."/>
            <person name="Zhang X."/>
            <person name="Liang L."/>
        </authorList>
    </citation>
    <scope>NUCLEOTIDE SEQUENCE [LARGE SCALE GENOMIC DNA]</scope>
    <source>
        <strain evidence="3 4">6GN30</strain>
    </source>
</reference>
<dbReference type="PANTHER" id="PTHR44119">
    <property type="entry name" value="MAGNESIUM-CHELATASE SUBUNIT CHLH, CHLOROPLASTIC"/>
    <property type="match status" value="1"/>
</dbReference>
<dbReference type="Pfam" id="PF02514">
    <property type="entry name" value="CobN-Mg_chel"/>
    <property type="match status" value="3"/>
</dbReference>
<name>A0A2P7S061_9HYPH</name>
<evidence type="ECO:0000313" key="4">
    <source>
        <dbReference type="Proteomes" id="UP000241229"/>
    </source>
</evidence>
<feature type="domain" description="CobN/magnesium chelatase" evidence="2">
    <location>
        <begin position="819"/>
        <end position="1218"/>
    </location>
</feature>
<dbReference type="AlphaFoldDB" id="A0A2P7S061"/>
<evidence type="ECO:0000259" key="2">
    <source>
        <dbReference type="Pfam" id="PF02514"/>
    </source>
</evidence>
<sequence>MHILPTTSASLDDLIEPVDLAQQPADIVALSFTDSDLAAIAAAWKRDEAALPSMRLAALRDLRHPMSVDLWLDKVAAHAKVILIRILGGYDWWRYGCDQVAALARAKNVRLALLPGECREQDERLVECSTLPRGELDALLAFFREGGPDNMDALVRRLAALARGDGAADAAVAVPKAGFYGRGVLSPLEGEMAAQRPEGVGRGSARHEGPSRARPRGTPSTAEITPPGRPFDKLGTGHPPLEGEGNAPPVLVLFYRSMLLADDVAPIDALSTALEARGIAPIPIFVASLKDRESIACVETAIRDLAPAAIVTATAFATGAEPGADTLFDRAGVPVFQVIVATTRREAWAENARGLAPADLAMHVVMPELDGRVLAGALSFKAASIVDPSLGFTAQANTPEPDRVEQVAGRIAAFLRLAATPREQRRLAILIPDYPSAPGRTGYAVGLDVPASVLAMLHDLKDAGYCVDSIPESPRALLDLLERGGQSLTLDDYRRLAIDLPADAMAAVEAAWGDAGDDCDNPRSFAPPSVLSLSNGPDISPLRGEIGSVGDATLSATPAICETNAAGSISPPGGEMSGRTEGGAKERSASISTSKKPNRHFPFRAATFGNVTVALAPDRGRSADRRADYHDATLPPRHALVAFGLWLRESLGCHALVHVGAHGTLEWLPGKVVALSKNCFPEIVTGPLPVVYPFIVSNPGEAAQAKRRIAAVTLGHLPPPMAAAGHDGERQKLERLVDEYAQADGLDRRRRDRLAKLIVETAAKTGLAGEAGVAETDAPDEALRRIDAWLCDLKDFAVKDGLHVYGRAAPGEAEPLRTASAEAERKNLLAALDGRHVRAGPAGAPARGRTDVLPTGRNLFTADPRTMPTPTAFDLGKAAADDVLRRYLQDHGDWPRSLVIDLWGSASLRTGGEEIAQGLTLMGCRPQWDAATGRVTGIEVLPLATIGRPRVDVTWRISGLFRDMFPTQIALMDAAARAVAACAEEIADNPLAATARAEGKPPARIFGSSPGTYGAGIEDLLARGDWTAREEIGKAYLAAASHAYGGADGIGEAAPGAFAGRIAGADLLVHTGDDPTRDILEGSADVAFIGGFSAALAALGKNADVIVLDTTDPARPKPRSVTEAVTRVVRARATNPIFIQGQMRHGPRGASEFAETVDRLVGFAETTNAIPSALIGAVHDAYLGDERVRAFLLRENPAAARAIAERFAAARRRGLWHPLRNSVDDDLAALIAEASAQEKAA</sequence>
<feature type="domain" description="CobN/magnesium chelatase" evidence="2">
    <location>
        <begin position="141"/>
        <end position="517"/>
    </location>
</feature>
<dbReference type="CDD" id="cd10150">
    <property type="entry name" value="CobN_like"/>
    <property type="match status" value="1"/>
</dbReference>
<feature type="region of interest" description="Disordered" evidence="1">
    <location>
        <begin position="564"/>
        <end position="596"/>
    </location>
</feature>
<evidence type="ECO:0000313" key="3">
    <source>
        <dbReference type="EMBL" id="PSJ55877.1"/>
    </source>
</evidence>
<dbReference type="EMBL" id="PXYK01000025">
    <property type="protein sequence ID" value="PSJ55877.1"/>
    <property type="molecule type" value="Genomic_DNA"/>
</dbReference>
<accession>A0A2P7S061</accession>
<proteinExistence type="predicted"/>
<feature type="region of interest" description="Disordered" evidence="1">
    <location>
        <begin position="196"/>
        <end position="230"/>
    </location>
</feature>
<feature type="domain" description="CobN/magnesium chelatase" evidence="2">
    <location>
        <begin position="591"/>
        <end position="813"/>
    </location>
</feature>
<protein>
    <submittedName>
        <fullName evidence="3">Cobaltochelatase subunit CobN</fullName>
    </submittedName>
</protein>
<feature type="region of interest" description="Disordered" evidence="1">
    <location>
        <begin position="839"/>
        <end position="866"/>
    </location>
</feature>
<dbReference type="RefSeq" id="WP_106774456.1">
    <property type="nucleotide sequence ID" value="NZ_PXYK01000025.1"/>
</dbReference>
<organism evidence="3 4">
    <name type="scientific">Kumtagia ephedrae</name>
    <dbReference type="NCBI Taxonomy" id="2116701"/>
    <lineage>
        <taxon>Bacteria</taxon>
        <taxon>Pseudomonadati</taxon>
        <taxon>Pseudomonadota</taxon>
        <taxon>Alphaproteobacteria</taxon>
        <taxon>Hyphomicrobiales</taxon>
        <taxon>Phyllobacteriaceae</taxon>
        <taxon>Kumtagia</taxon>
    </lineage>
</organism>